<organism evidence="1 2">
    <name type="scientific">Streptomyces ramulosus</name>
    <dbReference type="NCBI Taxonomy" id="47762"/>
    <lineage>
        <taxon>Bacteria</taxon>
        <taxon>Bacillati</taxon>
        <taxon>Actinomycetota</taxon>
        <taxon>Actinomycetes</taxon>
        <taxon>Kitasatosporales</taxon>
        <taxon>Streptomycetaceae</taxon>
        <taxon>Streptomyces</taxon>
    </lineage>
</organism>
<proteinExistence type="predicted"/>
<evidence type="ECO:0008006" key="3">
    <source>
        <dbReference type="Google" id="ProtNLM"/>
    </source>
</evidence>
<gene>
    <name evidence="1" type="ORF">ACFP3M_13530</name>
</gene>
<dbReference type="Proteomes" id="UP001596241">
    <property type="component" value="Unassembled WGS sequence"/>
</dbReference>
<dbReference type="RefSeq" id="WP_345091619.1">
    <property type="nucleotide sequence ID" value="NZ_BAAAWG010000019.1"/>
</dbReference>
<keyword evidence="2" id="KW-1185">Reference proteome</keyword>
<name>A0ABW1FH83_9ACTN</name>
<sequence>MSTLMRAPRECGSWFWDLEDVTAPGLESALETAARMSALLRENKLLEPISLEWSWFEVGKGGLGIHSRLDVFGRSLDDVGIAEQVRACQPARYPSAEMSEIKVVGSGVWLDAEGKCHREPGLVEISVSPDLIGPSAELSVFHDVWSSCDFSGRPHPAVHAQNAPRLAAALRSLDALLRVAAEPGEPTYFGVAEGYGIKTPDIIDGLGPDLTDLL</sequence>
<protein>
    <recommendedName>
        <fullName evidence="3">Glutamine synthetase</fullName>
    </recommendedName>
</protein>
<evidence type="ECO:0000313" key="1">
    <source>
        <dbReference type="EMBL" id="MFC5893842.1"/>
    </source>
</evidence>
<dbReference type="EMBL" id="JBHSPW010000005">
    <property type="protein sequence ID" value="MFC5893842.1"/>
    <property type="molecule type" value="Genomic_DNA"/>
</dbReference>
<accession>A0ABW1FH83</accession>
<comment type="caution">
    <text evidence="1">The sequence shown here is derived from an EMBL/GenBank/DDBJ whole genome shotgun (WGS) entry which is preliminary data.</text>
</comment>
<reference evidence="2" key="1">
    <citation type="journal article" date="2019" name="Int. J. Syst. Evol. Microbiol.">
        <title>The Global Catalogue of Microorganisms (GCM) 10K type strain sequencing project: providing services to taxonomists for standard genome sequencing and annotation.</title>
        <authorList>
            <consortium name="The Broad Institute Genomics Platform"/>
            <consortium name="The Broad Institute Genome Sequencing Center for Infectious Disease"/>
            <person name="Wu L."/>
            <person name="Ma J."/>
        </authorList>
    </citation>
    <scope>NUCLEOTIDE SEQUENCE [LARGE SCALE GENOMIC DNA]</scope>
    <source>
        <strain evidence="2">CGMCC 1.15809</strain>
    </source>
</reference>
<evidence type="ECO:0000313" key="2">
    <source>
        <dbReference type="Proteomes" id="UP001596241"/>
    </source>
</evidence>